<dbReference type="OrthoDB" id="1524823at2"/>
<proteinExistence type="predicted"/>
<organism evidence="2 3">
    <name type="scientific">Massilia glaciei</name>
    <dbReference type="NCBI Taxonomy" id="1524097"/>
    <lineage>
        <taxon>Bacteria</taxon>
        <taxon>Pseudomonadati</taxon>
        <taxon>Pseudomonadota</taxon>
        <taxon>Betaproteobacteria</taxon>
        <taxon>Burkholderiales</taxon>
        <taxon>Oxalobacteraceae</taxon>
        <taxon>Telluria group</taxon>
        <taxon>Massilia</taxon>
    </lineage>
</organism>
<keyword evidence="1" id="KW-0472">Membrane</keyword>
<comment type="caution">
    <text evidence="2">The sequence shown here is derived from an EMBL/GenBank/DDBJ whole genome shotgun (WGS) entry which is preliminary data.</text>
</comment>
<reference evidence="2 3" key="1">
    <citation type="submission" date="2018-04" db="EMBL/GenBank/DDBJ databases">
        <title>Massilia violaceinigra sp. nov., a novel purple-pigmented bacterium isolated from Tianshan glacier, Xinjiang, China.</title>
        <authorList>
            <person name="Wang H."/>
        </authorList>
    </citation>
    <scope>NUCLEOTIDE SEQUENCE [LARGE SCALE GENOMIC DNA]</scope>
    <source>
        <strain evidence="2 3">B448-2</strain>
    </source>
</reference>
<sequence>MSTVVAAIVFSVLVLFVSLFQLALAVGMPWGRLAFGGRHPGTLPARMRIASVLSGLLLLAFGLIVCARASLVLPEFAQLSAAAVWAVVGYSAIGVVANMATPSKWERIIWTPIAVLMLITSSAVALS</sequence>
<feature type="transmembrane region" description="Helical" evidence="1">
    <location>
        <begin position="79"/>
        <end position="101"/>
    </location>
</feature>
<keyword evidence="1" id="KW-1133">Transmembrane helix</keyword>
<name>A0A2U2HM05_9BURK</name>
<dbReference type="RefSeq" id="WP_106757502.1">
    <property type="nucleotide sequence ID" value="NZ_PXWF02000182.1"/>
</dbReference>
<feature type="transmembrane region" description="Helical" evidence="1">
    <location>
        <begin position="107"/>
        <end position="126"/>
    </location>
</feature>
<evidence type="ECO:0000313" key="2">
    <source>
        <dbReference type="EMBL" id="PWF48537.1"/>
    </source>
</evidence>
<gene>
    <name evidence="2" type="ORF">C7C56_011275</name>
</gene>
<accession>A0A2U2HM05</accession>
<keyword evidence="3" id="KW-1185">Reference proteome</keyword>
<evidence type="ECO:0000313" key="3">
    <source>
        <dbReference type="Proteomes" id="UP000241421"/>
    </source>
</evidence>
<dbReference type="EMBL" id="PXWF02000182">
    <property type="protein sequence ID" value="PWF48537.1"/>
    <property type="molecule type" value="Genomic_DNA"/>
</dbReference>
<dbReference type="AlphaFoldDB" id="A0A2U2HM05"/>
<dbReference type="Proteomes" id="UP000241421">
    <property type="component" value="Unassembled WGS sequence"/>
</dbReference>
<protein>
    <submittedName>
        <fullName evidence="2">Uncharacterized protein</fullName>
    </submittedName>
</protein>
<keyword evidence="1" id="KW-0812">Transmembrane</keyword>
<feature type="transmembrane region" description="Helical" evidence="1">
    <location>
        <begin position="49"/>
        <end position="67"/>
    </location>
</feature>
<evidence type="ECO:0000256" key="1">
    <source>
        <dbReference type="SAM" id="Phobius"/>
    </source>
</evidence>